<reference evidence="2 3" key="1">
    <citation type="journal article" date="2019" name="Emerg. Microbes Infect.">
        <title>Comprehensive subspecies identification of 175 nontuberculous mycobacteria species based on 7547 genomic profiles.</title>
        <authorList>
            <person name="Matsumoto Y."/>
            <person name="Kinjo T."/>
            <person name="Motooka D."/>
            <person name="Nabeya D."/>
            <person name="Jung N."/>
            <person name="Uechi K."/>
            <person name="Horii T."/>
            <person name="Iida T."/>
            <person name="Fujita J."/>
            <person name="Nakamura S."/>
        </authorList>
    </citation>
    <scope>NUCLEOTIDE SEQUENCE [LARGE SCALE GENOMIC DNA]</scope>
    <source>
        <strain evidence="2 3">JCM 12603</strain>
        <plasmid evidence="3">pjcm12603 dna</plasmid>
    </source>
</reference>
<organism evidence="2 3">
    <name type="scientific">Mycolicibacterium poriferae</name>
    <dbReference type="NCBI Taxonomy" id="39694"/>
    <lineage>
        <taxon>Bacteria</taxon>
        <taxon>Bacillati</taxon>
        <taxon>Actinomycetota</taxon>
        <taxon>Actinomycetes</taxon>
        <taxon>Mycobacteriales</taxon>
        <taxon>Mycobacteriaceae</taxon>
        <taxon>Mycolicibacterium</taxon>
    </lineage>
</organism>
<evidence type="ECO:0000256" key="1">
    <source>
        <dbReference type="SAM" id="SignalP"/>
    </source>
</evidence>
<dbReference type="Proteomes" id="UP000466785">
    <property type="component" value="Plasmid pJCM12603"/>
</dbReference>
<evidence type="ECO:0000313" key="2">
    <source>
        <dbReference type="EMBL" id="BBX54567.1"/>
    </source>
</evidence>
<sequence length="62" mass="6310">MQHKRCGTGFAALAASALFITACSNATTDSQSSPSAASSDAAHNDADVTIDAGHDRLELLAF</sequence>
<feature type="signal peptide" evidence="1">
    <location>
        <begin position="1"/>
        <end position="26"/>
    </location>
</feature>
<evidence type="ECO:0000313" key="3">
    <source>
        <dbReference type="Proteomes" id="UP000466785"/>
    </source>
</evidence>
<gene>
    <name evidence="2" type="ORF">MPOR_55930</name>
</gene>
<dbReference type="EMBL" id="AP022571">
    <property type="protein sequence ID" value="BBX54567.1"/>
    <property type="molecule type" value="Genomic_DNA"/>
</dbReference>
<keyword evidence="3" id="KW-1185">Reference proteome</keyword>
<keyword evidence="2" id="KW-0614">Plasmid</keyword>
<dbReference type="AlphaFoldDB" id="A0A6N4VLX2"/>
<name>A0A6N4VLX2_9MYCO</name>
<accession>A0A6N4VLX2</accession>
<feature type="chain" id="PRO_5039649692" evidence="1">
    <location>
        <begin position="27"/>
        <end position="62"/>
    </location>
</feature>
<dbReference type="KEGG" id="mpof:MPOR_55930"/>
<proteinExistence type="predicted"/>
<geneLocation type="plasmid" evidence="3">
    <name>pjcm12603 dna</name>
</geneLocation>
<keyword evidence="1" id="KW-0732">Signal</keyword>
<dbReference type="PROSITE" id="PS51257">
    <property type="entry name" value="PROKAR_LIPOPROTEIN"/>
    <property type="match status" value="1"/>
</dbReference>
<protein>
    <submittedName>
        <fullName evidence="2">Uncharacterized protein</fullName>
    </submittedName>
</protein>